<dbReference type="Proteomes" id="UP000663887">
    <property type="component" value="Unassembled WGS sequence"/>
</dbReference>
<name>A0A817AU00_9BILA</name>
<organism evidence="2 3">
    <name type="scientific">Rotaria magnacalcarata</name>
    <dbReference type="NCBI Taxonomy" id="392030"/>
    <lineage>
        <taxon>Eukaryota</taxon>
        <taxon>Metazoa</taxon>
        <taxon>Spiralia</taxon>
        <taxon>Gnathifera</taxon>
        <taxon>Rotifera</taxon>
        <taxon>Eurotatoria</taxon>
        <taxon>Bdelloidea</taxon>
        <taxon>Philodinida</taxon>
        <taxon>Philodinidae</taxon>
        <taxon>Rotaria</taxon>
    </lineage>
</organism>
<protein>
    <submittedName>
        <fullName evidence="2">Uncharacterized protein</fullName>
    </submittedName>
</protein>
<evidence type="ECO:0000313" key="2">
    <source>
        <dbReference type="EMBL" id="CAF2264876.1"/>
    </source>
</evidence>
<accession>A0A817AU00</accession>
<evidence type="ECO:0000313" key="3">
    <source>
        <dbReference type="Proteomes" id="UP000663887"/>
    </source>
</evidence>
<sequence>MSCLVHDKRFRSSFHSVINELRNEARTPVSILQTMPRQCCKCNDENQQTVEPAVMKEQNELPKLKQLIERINRENQTNPKLVLSLNQLISFIEKNRSPTLVSSKQNSSSSSNSDSSTGSEDNSPMDVSRPIFTRGGKPGRKTLKPNRNTPKSFEKIKSGTFVFLPYVGQVKKKEKHKSCYEILANHLQLQRFMSRNGHIPQLEKQYGVRINIITKKTSKNVTEALDNAMKGFENLKIHNHLETIQNAEQKLGEWVLIRSKKTQKETKPADVQQALEDLMNRWESCLKVEKRERDDDSDSGKEVPKKK</sequence>
<dbReference type="AlphaFoldDB" id="A0A817AU00"/>
<feature type="compositionally biased region" description="Low complexity" evidence="1">
    <location>
        <begin position="102"/>
        <end position="122"/>
    </location>
</feature>
<reference evidence="2" key="1">
    <citation type="submission" date="2021-02" db="EMBL/GenBank/DDBJ databases">
        <authorList>
            <person name="Nowell W R."/>
        </authorList>
    </citation>
    <scope>NUCLEOTIDE SEQUENCE</scope>
</reference>
<proteinExistence type="predicted"/>
<comment type="caution">
    <text evidence="2">The sequence shown here is derived from an EMBL/GenBank/DDBJ whole genome shotgun (WGS) entry which is preliminary data.</text>
</comment>
<gene>
    <name evidence="2" type="ORF">XDN619_LOCUS36521</name>
</gene>
<dbReference type="EMBL" id="CAJNRG010018887">
    <property type="protein sequence ID" value="CAF2264876.1"/>
    <property type="molecule type" value="Genomic_DNA"/>
</dbReference>
<feature type="region of interest" description="Disordered" evidence="1">
    <location>
        <begin position="99"/>
        <end position="152"/>
    </location>
</feature>
<evidence type="ECO:0000256" key="1">
    <source>
        <dbReference type="SAM" id="MobiDB-lite"/>
    </source>
</evidence>